<proteinExistence type="inferred from homology"/>
<keyword evidence="4 7" id="KW-0808">Transferase</keyword>
<keyword evidence="5" id="KW-0548">Nucleotidyltransferase</keyword>
<dbReference type="AlphaFoldDB" id="A0A1Y2D316"/>
<comment type="similarity">
    <text evidence="2">Belongs to the UDPGP type 1 family.</text>
</comment>
<accession>A0A1Y2D316</accession>
<dbReference type="STRING" id="329046.A0A1Y2D316"/>
<dbReference type="InterPro" id="IPR039741">
    <property type="entry name" value="UDP-sugar_pyrophosphorylase"/>
</dbReference>
<evidence type="ECO:0000256" key="2">
    <source>
        <dbReference type="ARBA" id="ARBA00010401"/>
    </source>
</evidence>
<evidence type="ECO:0000256" key="3">
    <source>
        <dbReference type="ARBA" id="ARBA00012457"/>
    </source>
</evidence>
<protein>
    <recommendedName>
        <fullName evidence="3">UDP-N-acetylglucosamine diphosphorylase</fullName>
        <ecNumber evidence="3">2.7.7.23</ecNumber>
    </recommendedName>
</protein>
<comment type="catalytic activity">
    <reaction evidence="6">
        <text>N-acetyl-alpha-D-glucosamine 1-phosphate + UTP + H(+) = UDP-N-acetyl-alpha-D-glucosamine + diphosphate</text>
        <dbReference type="Rhea" id="RHEA:13509"/>
        <dbReference type="ChEBI" id="CHEBI:15378"/>
        <dbReference type="ChEBI" id="CHEBI:33019"/>
        <dbReference type="ChEBI" id="CHEBI:46398"/>
        <dbReference type="ChEBI" id="CHEBI:57705"/>
        <dbReference type="ChEBI" id="CHEBI:57776"/>
        <dbReference type="EC" id="2.7.7.23"/>
    </reaction>
</comment>
<dbReference type="EMBL" id="MCGO01000001">
    <property type="protein sequence ID" value="ORY53534.1"/>
    <property type="molecule type" value="Genomic_DNA"/>
</dbReference>
<dbReference type="SUPFAM" id="SSF53448">
    <property type="entry name" value="Nucleotide-diphospho-sugar transferases"/>
    <property type="match status" value="1"/>
</dbReference>
<comment type="pathway">
    <text evidence="1">Nucleotide-sugar biosynthesis; UDP-N-acetyl-alpha-D-glucosamine biosynthesis; UDP-N-acetyl-alpha-D-glucosamine from N-acetyl-alpha-D-glucosamine 1-phosphate: step 1/1.</text>
</comment>
<evidence type="ECO:0000313" key="8">
    <source>
        <dbReference type="Proteomes" id="UP000193642"/>
    </source>
</evidence>
<gene>
    <name evidence="7" type="ORF">BCR33DRAFT_756825</name>
</gene>
<name>A0A1Y2D316_9FUNG</name>
<dbReference type="PANTHER" id="PTHR11952">
    <property type="entry name" value="UDP- GLUCOSE PYROPHOSPHORYLASE"/>
    <property type="match status" value="1"/>
</dbReference>
<keyword evidence="8" id="KW-1185">Reference proteome</keyword>
<evidence type="ECO:0000256" key="1">
    <source>
        <dbReference type="ARBA" id="ARBA00005208"/>
    </source>
</evidence>
<dbReference type="Gene3D" id="3.90.550.10">
    <property type="entry name" value="Spore Coat Polysaccharide Biosynthesis Protein SpsA, Chain A"/>
    <property type="match status" value="1"/>
</dbReference>
<comment type="caution">
    <text evidence="7">The sequence shown here is derived from an EMBL/GenBank/DDBJ whole genome shotgun (WGS) entry which is preliminary data.</text>
</comment>
<reference evidence="7 8" key="1">
    <citation type="submission" date="2016-07" db="EMBL/GenBank/DDBJ databases">
        <title>Pervasive Adenine N6-methylation of Active Genes in Fungi.</title>
        <authorList>
            <consortium name="DOE Joint Genome Institute"/>
            <person name="Mondo S.J."/>
            <person name="Dannebaum R.O."/>
            <person name="Kuo R.C."/>
            <person name="Labutti K."/>
            <person name="Haridas S."/>
            <person name="Kuo A."/>
            <person name="Salamov A."/>
            <person name="Ahrendt S.R."/>
            <person name="Lipzen A."/>
            <person name="Sullivan W."/>
            <person name="Andreopoulos W.B."/>
            <person name="Clum A."/>
            <person name="Lindquist E."/>
            <person name="Daum C."/>
            <person name="Ramamoorthy G.K."/>
            <person name="Gryganskyi A."/>
            <person name="Culley D."/>
            <person name="Magnuson J.K."/>
            <person name="James T.Y."/>
            <person name="O'Malley M.A."/>
            <person name="Stajich J.E."/>
            <person name="Spatafora J.W."/>
            <person name="Visel A."/>
            <person name="Grigoriev I.V."/>
        </authorList>
    </citation>
    <scope>NUCLEOTIDE SEQUENCE [LARGE SCALE GENOMIC DNA]</scope>
    <source>
        <strain evidence="7 8">JEL800</strain>
    </source>
</reference>
<evidence type="ECO:0000313" key="7">
    <source>
        <dbReference type="EMBL" id="ORY53534.1"/>
    </source>
</evidence>
<evidence type="ECO:0000256" key="4">
    <source>
        <dbReference type="ARBA" id="ARBA00022679"/>
    </source>
</evidence>
<dbReference type="Pfam" id="PF01704">
    <property type="entry name" value="UDPGP"/>
    <property type="match status" value="1"/>
</dbReference>
<dbReference type="PANTHER" id="PTHR11952:SF2">
    <property type="entry name" value="LD24639P"/>
    <property type="match status" value="1"/>
</dbReference>
<dbReference type="InterPro" id="IPR002618">
    <property type="entry name" value="UDPGP_fam"/>
</dbReference>
<dbReference type="Proteomes" id="UP000193642">
    <property type="component" value="Unassembled WGS sequence"/>
</dbReference>
<dbReference type="OrthoDB" id="532420at2759"/>
<dbReference type="CDD" id="cd04193">
    <property type="entry name" value="UDPGlcNAc_PPase"/>
    <property type="match status" value="1"/>
</dbReference>
<dbReference type="FunFam" id="3.90.550.10:FF:000075">
    <property type="entry name" value="Probable UDP-N-acetylglucosamine pyrophosphorylase"/>
    <property type="match status" value="1"/>
</dbReference>
<sequence length="487" mass="52887">MFLPDISNVVNSAVATENQLRATFTNAGQGHVFQYFDTLSSEGKASLLAQLADIDVDRCNRIFAKATSPQTCSNSIEPLPADSFSSTINPSEVDSIKDWRATGLKLIAEGKVAVILLAGGQGTRLGSSAPKGCYDINLPSHKSLFQLQAERILSIQRIARNAYPESQGTGIIPWYVMTSGPTRAATECFFKDNNFFGLLEENVMFFNQGVLPAFGMDGKILMEDKGVLATAPDGNGGIYKALKREGVLADLGRRAIPFVHAYCVDNCLVKVADPVFIGYCVAKKANCGAKVVPKQRASEPVGVVCLRNNKFAVVEYSEIPLELSNQLNADGKTLTYNAANIANHFYTTEFLNSIDEMEQTLEFHVAKKKIKHIDMKTGELVIPTTNNGIKLELFIFDVFPFVERMAVLETARKEEFSPLKNASGCKDGDSPETSRADILAQHKRFIEAAGGTAIGDVELSPLLTYDGEGLESLDGVTVKGPLVVSHL</sequence>
<dbReference type="GO" id="GO:0006048">
    <property type="term" value="P:UDP-N-acetylglucosamine biosynthetic process"/>
    <property type="evidence" value="ECO:0007669"/>
    <property type="project" value="TreeGrafter"/>
</dbReference>
<dbReference type="InterPro" id="IPR029044">
    <property type="entry name" value="Nucleotide-diphossugar_trans"/>
</dbReference>
<organism evidence="7 8">
    <name type="scientific">Rhizoclosmatium globosum</name>
    <dbReference type="NCBI Taxonomy" id="329046"/>
    <lineage>
        <taxon>Eukaryota</taxon>
        <taxon>Fungi</taxon>
        <taxon>Fungi incertae sedis</taxon>
        <taxon>Chytridiomycota</taxon>
        <taxon>Chytridiomycota incertae sedis</taxon>
        <taxon>Chytridiomycetes</taxon>
        <taxon>Chytridiales</taxon>
        <taxon>Chytriomycetaceae</taxon>
        <taxon>Rhizoclosmatium</taxon>
    </lineage>
</organism>
<evidence type="ECO:0000256" key="5">
    <source>
        <dbReference type="ARBA" id="ARBA00022695"/>
    </source>
</evidence>
<dbReference type="GO" id="GO:0003977">
    <property type="term" value="F:UDP-N-acetylglucosamine diphosphorylase activity"/>
    <property type="evidence" value="ECO:0007669"/>
    <property type="project" value="UniProtKB-EC"/>
</dbReference>
<dbReference type="EC" id="2.7.7.23" evidence="3"/>
<evidence type="ECO:0000256" key="6">
    <source>
        <dbReference type="ARBA" id="ARBA00048493"/>
    </source>
</evidence>